<gene>
    <name evidence="2" type="ORF">ENJ10_08870</name>
</gene>
<dbReference type="Gene3D" id="2.60.40.4070">
    <property type="match status" value="1"/>
</dbReference>
<protein>
    <submittedName>
        <fullName evidence="2">T9SS type A sorting domain-containing protein</fullName>
    </submittedName>
</protein>
<sequence>MNNLRIFSIFFLLATILSAQEFIYPEDANYSNRFGIRALGAGSNIVALGNSKVYMAKSIGQSPFEILDHRNASVPYAFAVWDGSGWTLEGPGYVNVKDMVVYGSNVIIAGNFTQIEGQPFNYIAGWDGTKWFSVGGGLNGPVNALATDGTNLYAGGSFSRAGDTLAANVALFDGVQWKGMYDQGEIVQGTSGEVLDIDFGDGGVVVVGTFGTAGGVNASNVAAWNKSGPRWTNFSTGTNNRVRAVTPTNAGTVIGGDFSRAGGNDVNNIALWDGSDWKAMGNGSNGVVSSLSNASGEAIAFGYFDDSPSRKIARFRGGIWEVLGGPDVTIDAISMATDGSNVWVGNQGAKMPGKTTGNLAMWDGSGWNAAGNGIGEWWSNDAVKDMVEWNNELVVSGRFGNAGGDSISGIARWDGQQWHKLGEPFSGLDFAWVDALEKAGGKLYAGGWFSDIAGTGSANIGAWDGQSWSGLADGVGGKVYALGHLGNDLYVGGDIWKTIGGNTQYYFAHWDGTQWQSVSNPPGGIIYAMLSEGQSLYVGGEFTYLNDFTTMNGIAMWDGSQWKDLGGGVTGGSFYTKVNAIARGNDGLYVGGDFTMAGSVSAKNIARWDGSQWHALGRGVDGEVFALYANGDDLYVGGTFATVEGDTVWGLARWDGSRWQRMGNGVHQVKNYSAWPTVYSFLGTESSLWIGGNFSHAGVYYSHSIAEYSDFNLVTALGDEDPAPENFALMQNYPNPFNPSTTIRYYLPRASEVSLKIYNSAGRLIRTLEKRFLSSGTRSVVWDGKNDRGREVSAGIYLYKIQAGEFSQTRKAVLIK</sequence>
<dbReference type="PANTHER" id="PTHR31778">
    <property type="entry name" value="BUD SITE SELECTION PROTEIN RAX2"/>
    <property type="match status" value="1"/>
</dbReference>
<evidence type="ECO:0000259" key="1">
    <source>
        <dbReference type="Pfam" id="PF13860"/>
    </source>
</evidence>
<comment type="caution">
    <text evidence="2">The sequence shown here is derived from an EMBL/GenBank/DDBJ whole genome shotgun (WGS) entry which is preliminary data.</text>
</comment>
<dbReference type="Pfam" id="PF13860">
    <property type="entry name" value="FlgD_ig"/>
    <property type="match status" value="1"/>
</dbReference>
<name>A0A7V1LMN4_CALAY</name>
<dbReference type="EMBL" id="DRLD01000245">
    <property type="protein sequence ID" value="HED10788.1"/>
    <property type="molecule type" value="Genomic_DNA"/>
</dbReference>
<dbReference type="Proteomes" id="UP000886005">
    <property type="component" value="Unassembled WGS sequence"/>
</dbReference>
<dbReference type="InterPro" id="IPR025965">
    <property type="entry name" value="FlgD/Vpr_Ig-like"/>
</dbReference>
<proteinExistence type="predicted"/>
<evidence type="ECO:0000313" key="2">
    <source>
        <dbReference type="EMBL" id="HED10788.1"/>
    </source>
</evidence>
<dbReference type="AlphaFoldDB" id="A0A7V1LMN4"/>
<feature type="domain" description="FlgD/Vpr Ig-like" evidence="1">
    <location>
        <begin position="741"/>
        <end position="803"/>
    </location>
</feature>
<dbReference type="GO" id="GO:0005935">
    <property type="term" value="C:cellular bud neck"/>
    <property type="evidence" value="ECO:0007669"/>
    <property type="project" value="TreeGrafter"/>
</dbReference>
<accession>A0A7V1LMN4</accession>
<dbReference type="PANTHER" id="PTHR31778:SF2">
    <property type="entry name" value="BUD SITE SELECTION PROTEIN RAX2"/>
    <property type="match status" value="1"/>
</dbReference>
<dbReference type="NCBIfam" id="TIGR04183">
    <property type="entry name" value="Por_Secre_tail"/>
    <property type="match status" value="1"/>
</dbReference>
<reference evidence="2" key="1">
    <citation type="journal article" date="2020" name="mSystems">
        <title>Genome- and Community-Level Interaction Insights into Carbon Utilization and Element Cycling Functions of Hydrothermarchaeota in Hydrothermal Sediment.</title>
        <authorList>
            <person name="Zhou Z."/>
            <person name="Liu Y."/>
            <person name="Xu W."/>
            <person name="Pan J."/>
            <person name="Luo Z.H."/>
            <person name="Li M."/>
        </authorList>
    </citation>
    <scope>NUCLEOTIDE SEQUENCE [LARGE SCALE GENOMIC DNA]</scope>
    <source>
        <strain evidence="2">HyVt-456</strain>
    </source>
</reference>
<dbReference type="GO" id="GO:1902929">
    <property type="term" value="C:plasma membrane of growing cell tip"/>
    <property type="evidence" value="ECO:0007669"/>
    <property type="project" value="TreeGrafter"/>
</dbReference>
<organism evidence="2">
    <name type="scientific">Caldithrix abyssi</name>
    <dbReference type="NCBI Taxonomy" id="187145"/>
    <lineage>
        <taxon>Bacteria</taxon>
        <taxon>Pseudomonadati</taxon>
        <taxon>Calditrichota</taxon>
        <taxon>Calditrichia</taxon>
        <taxon>Calditrichales</taxon>
        <taxon>Calditrichaceae</taxon>
        <taxon>Caldithrix</taxon>
    </lineage>
</organism>
<dbReference type="InterPro" id="IPR026444">
    <property type="entry name" value="Secre_tail"/>
</dbReference>